<dbReference type="HOGENOM" id="CLU_1128933_0_0_1"/>
<dbReference type="GeneID" id="19159447"/>
<evidence type="ECO:0000313" key="2">
    <source>
        <dbReference type="EMBL" id="EXJ87642.1"/>
    </source>
</evidence>
<organism evidence="2 3">
    <name type="scientific">Capronia coronata CBS 617.96</name>
    <dbReference type="NCBI Taxonomy" id="1182541"/>
    <lineage>
        <taxon>Eukaryota</taxon>
        <taxon>Fungi</taxon>
        <taxon>Dikarya</taxon>
        <taxon>Ascomycota</taxon>
        <taxon>Pezizomycotina</taxon>
        <taxon>Eurotiomycetes</taxon>
        <taxon>Chaetothyriomycetidae</taxon>
        <taxon>Chaetothyriales</taxon>
        <taxon>Herpotrichiellaceae</taxon>
        <taxon>Capronia</taxon>
    </lineage>
</organism>
<name>W9Y496_9EURO</name>
<evidence type="ECO:0000313" key="3">
    <source>
        <dbReference type="Proteomes" id="UP000019484"/>
    </source>
</evidence>
<dbReference type="EMBL" id="AMWN01000004">
    <property type="protein sequence ID" value="EXJ87642.1"/>
    <property type="molecule type" value="Genomic_DNA"/>
</dbReference>
<proteinExistence type="predicted"/>
<evidence type="ECO:0000256" key="1">
    <source>
        <dbReference type="SAM" id="MobiDB-lite"/>
    </source>
</evidence>
<keyword evidence="3" id="KW-1185">Reference proteome</keyword>
<gene>
    <name evidence="2" type="ORF">A1O1_04566</name>
</gene>
<dbReference type="OrthoDB" id="4161521at2759"/>
<sequence>MHSPPLQNDTSPLCPSPPHSPCQASFDGLSRKDSFAVVTTQEIPNWDSAEDEELSESDGASVCSDVSSDDSSSSIGTAVPEVEDFTDIGISVEDSVIPELDANVGSIFEVPSISRLNDGSLEILVRTDYLPTLQLRLQEMHLGCLDTKYDPFEPLEEDVEYWGLDRARYLHAIWTIARVKRMIECSWLIAQVYYRHFFKELAPRVGTRLGEREESVLNQAMIDLTRMSEWVLASIHLGAWEKGVVL</sequence>
<dbReference type="AlphaFoldDB" id="W9Y496"/>
<accession>W9Y496</accession>
<feature type="region of interest" description="Disordered" evidence="1">
    <location>
        <begin position="1"/>
        <end position="27"/>
    </location>
</feature>
<comment type="caution">
    <text evidence="2">The sequence shown here is derived from an EMBL/GenBank/DDBJ whole genome shotgun (WGS) entry which is preliminary data.</text>
</comment>
<feature type="compositionally biased region" description="Polar residues" evidence="1">
    <location>
        <begin position="1"/>
        <end position="10"/>
    </location>
</feature>
<feature type="compositionally biased region" description="Low complexity" evidence="1">
    <location>
        <begin position="57"/>
        <end position="74"/>
    </location>
</feature>
<protein>
    <submittedName>
        <fullName evidence="2">Uncharacterized protein</fullName>
    </submittedName>
</protein>
<dbReference type="Proteomes" id="UP000019484">
    <property type="component" value="Unassembled WGS sequence"/>
</dbReference>
<reference evidence="2 3" key="1">
    <citation type="submission" date="2013-03" db="EMBL/GenBank/DDBJ databases">
        <title>The Genome Sequence of Capronia coronata CBS 617.96.</title>
        <authorList>
            <consortium name="The Broad Institute Genomics Platform"/>
            <person name="Cuomo C."/>
            <person name="de Hoog S."/>
            <person name="Gorbushina A."/>
            <person name="Walker B."/>
            <person name="Young S.K."/>
            <person name="Zeng Q."/>
            <person name="Gargeya S."/>
            <person name="Fitzgerald M."/>
            <person name="Haas B."/>
            <person name="Abouelleil A."/>
            <person name="Allen A.W."/>
            <person name="Alvarado L."/>
            <person name="Arachchi H.M."/>
            <person name="Berlin A.M."/>
            <person name="Chapman S.B."/>
            <person name="Gainer-Dewar J."/>
            <person name="Goldberg J."/>
            <person name="Griggs A."/>
            <person name="Gujja S."/>
            <person name="Hansen M."/>
            <person name="Howarth C."/>
            <person name="Imamovic A."/>
            <person name="Ireland A."/>
            <person name="Larimer J."/>
            <person name="McCowan C."/>
            <person name="Murphy C."/>
            <person name="Pearson M."/>
            <person name="Poon T.W."/>
            <person name="Priest M."/>
            <person name="Roberts A."/>
            <person name="Saif S."/>
            <person name="Shea T."/>
            <person name="Sisk P."/>
            <person name="Sykes S."/>
            <person name="Wortman J."/>
            <person name="Nusbaum C."/>
            <person name="Birren B."/>
        </authorList>
    </citation>
    <scope>NUCLEOTIDE SEQUENCE [LARGE SCALE GENOMIC DNA]</scope>
    <source>
        <strain evidence="2 3">CBS 617.96</strain>
    </source>
</reference>
<dbReference type="RefSeq" id="XP_007723648.1">
    <property type="nucleotide sequence ID" value="XM_007725458.1"/>
</dbReference>
<feature type="region of interest" description="Disordered" evidence="1">
    <location>
        <begin position="41"/>
        <end position="78"/>
    </location>
</feature>